<dbReference type="EMBL" id="LR796376">
    <property type="protein sequence ID" value="CAB4140415.1"/>
    <property type="molecule type" value="Genomic_DNA"/>
</dbReference>
<gene>
    <name evidence="2" type="ORF">UFOVP398_36</name>
</gene>
<organism evidence="2">
    <name type="scientific">uncultured Caudovirales phage</name>
    <dbReference type="NCBI Taxonomy" id="2100421"/>
    <lineage>
        <taxon>Viruses</taxon>
        <taxon>Duplodnaviria</taxon>
        <taxon>Heunggongvirae</taxon>
        <taxon>Uroviricota</taxon>
        <taxon>Caudoviricetes</taxon>
        <taxon>Peduoviridae</taxon>
        <taxon>Maltschvirus</taxon>
        <taxon>Maltschvirus maltsch</taxon>
    </lineage>
</organism>
<protein>
    <submittedName>
        <fullName evidence="2">Uncharacterized protein</fullName>
    </submittedName>
</protein>
<evidence type="ECO:0000256" key="1">
    <source>
        <dbReference type="SAM" id="MobiDB-lite"/>
    </source>
</evidence>
<feature type="compositionally biased region" description="Polar residues" evidence="1">
    <location>
        <begin position="47"/>
        <end position="58"/>
    </location>
</feature>
<proteinExistence type="predicted"/>
<feature type="region of interest" description="Disordered" evidence="1">
    <location>
        <begin position="37"/>
        <end position="61"/>
    </location>
</feature>
<evidence type="ECO:0000313" key="2">
    <source>
        <dbReference type="EMBL" id="CAB4140415.1"/>
    </source>
</evidence>
<accession>A0A6J5M0L5</accession>
<sequence length="100" mass="11527">MNRYTRHEDACLTRTFATTAEFQAWATAWHEGQGSLRGFRNRYGPDGNSNNQRPITSAQRKRLDSCDCDYYTDYGWNATDIPATGYPLEVDVWLRQEPTA</sequence>
<name>A0A6J5M0L5_9CAUD</name>
<reference evidence="2" key="1">
    <citation type="submission" date="2020-04" db="EMBL/GenBank/DDBJ databases">
        <authorList>
            <person name="Chiriac C."/>
            <person name="Salcher M."/>
            <person name="Ghai R."/>
            <person name="Kavagutti S V."/>
        </authorList>
    </citation>
    <scope>NUCLEOTIDE SEQUENCE</scope>
</reference>